<evidence type="ECO:0000313" key="2">
    <source>
        <dbReference type="Proteomes" id="UP000694930"/>
    </source>
</evidence>
<accession>A0ABM1GKZ9</accession>
<keyword evidence="2" id="KW-1185">Reference proteome</keyword>
<feature type="compositionally biased region" description="Polar residues" evidence="1">
    <location>
        <begin position="61"/>
        <end position="76"/>
    </location>
</feature>
<feature type="compositionally biased region" description="Basic and acidic residues" evidence="1">
    <location>
        <begin position="1"/>
        <end position="10"/>
    </location>
</feature>
<protein>
    <submittedName>
        <fullName evidence="3">AT-hook motif nuclear-localized protein 22-like</fullName>
    </submittedName>
</protein>
<evidence type="ECO:0000256" key="1">
    <source>
        <dbReference type="SAM" id="MobiDB-lite"/>
    </source>
</evidence>
<organism evidence="2 3">
    <name type="scientific">Solanum pennellii</name>
    <name type="common">Tomato</name>
    <name type="synonym">Lycopersicon pennellii</name>
    <dbReference type="NCBI Taxonomy" id="28526"/>
    <lineage>
        <taxon>Eukaryota</taxon>
        <taxon>Viridiplantae</taxon>
        <taxon>Streptophyta</taxon>
        <taxon>Embryophyta</taxon>
        <taxon>Tracheophyta</taxon>
        <taxon>Spermatophyta</taxon>
        <taxon>Magnoliopsida</taxon>
        <taxon>eudicotyledons</taxon>
        <taxon>Gunneridae</taxon>
        <taxon>Pentapetalae</taxon>
        <taxon>asterids</taxon>
        <taxon>lamiids</taxon>
        <taxon>Solanales</taxon>
        <taxon>Solanaceae</taxon>
        <taxon>Solanoideae</taxon>
        <taxon>Solaneae</taxon>
        <taxon>Solanum</taxon>
        <taxon>Solanum subgen. Lycopersicon</taxon>
    </lineage>
</organism>
<dbReference type="GeneID" id="107016728"/>
<dbReference type="RefSeq" id="XP_015072600.1">
    <property type="nucleotide sequence ID" value="XM_015217114.1"/>
</dbReference>
<sequence length="150" mass="17387">MDQLTAHDRPLPPPFHTRDVQLQNNNPHLHAQFHHIQQQQKSEDEQQSGHRNHKRDRDDNFNLNPYQSGSMDSKGNTIGEVSRRPRGRPAGSKNKPKPPIIITCDSTNALRSHVMEIATGCTRKIIKLHHNKTTKCLNIKWARNCYKRYN</sequence>
<dbReference type="Proteomes" id="UP000694930">
    <property type="component" value="Chromosome 4"/>
</dbReference>
<feature type="region of interest" description="Disordered" evidence="1">
    <location>
        <begin position="1"/>
        <end position="101"/>
    </location>
</feature>
<dbReference type="PANTHER" id="PTHR31100">
    <property type="entry name" value="AT-HOOK MOTIF NUCLEAR-LOCALIZED PROTEIN 15"/>
    <property type="match status" value="1"/>
</dbReference>
<dbReference type="PANTHER" id="PTHR31100:SF2">
    <property type="entry name" value="AT-HOOK MOTIF NUCLEAR-LOCALIZED PROTEIN 18-RELATED"/>
    <property type="match status" value="1"/>
</dbReference>
<name>A0ABM1GKZ9_SOLPN</name>
<evidence type="ECO:0000313" key="3">
    <source>
        <dbReference type="RefSeq" id="XP_015072600.1"/>
    </source>
</evidence>
<reference evidence="2" key="1">
    <citation type="journal article" date="2014" name="Nat. Genet.">
        <title>The genome of the stress-tolerant wild tomato species Solanum pennellii.</title>
        <authorList>
            <person name="Bolger A."/>
            <person name="Scossa F."/>
            <person name="Bolger M.E."/>
            <person name="Lanz C."/>
            <person name="Maumus F."/>
            <person name="Tohge T."/>
            <person name="Quesneville H."/>
            <person name="Alseekh S."/>
            <person name="Sorensen I."/>
            <person name="Lichtenstein G."/>
            <person name="Fich E.A."/>
            <person name="Conte M."/>
            <person name="Keller H."/>
            <person name="Schneeberger K."/>
            <person name="Schwacke R."/>
            <person name="Ofner I."/>
            <person name="Vrebalov J."/>
            <person name="Xu Y."/>
            <person name="Osorio S."/>
            <person name="Aflitos S.A."/>
            <person name="Schijlen E."/>
            <person name="Jimenez-Gomez J.M."/>
            <person name="Ryngajllo M."/>
            <person name="Kimura S."/>
            <person name="Kumar R."/>
            <person name="Koenig D."/>
            <person name="Headland L.R."/>
            <person name="Maloof J.N."/>
            <person name="Sinha N."/>
            <person name="van Ham R.C."/>
            <person name="Lankhorst R.K."/>
            <person name="Mao L."/>
            <person name="Vogel A."/>
            <person name="Arsova B."/>
            <person name="Panstruga R."/>
            <person name="Fei Z."/>
            <person name="Rose J.K."/>
            <person name="Zamir D."/>
            <person name="Carrari F."/>
            <person name="Giovannoni J.J."/>
            <person name="Weigel D."/>
            <person name="Usadel B."/>
            <person name="Fernie A.R."/>
        </authorList>
    </citation>
    <scope>NUCLEOTIDE SEQUENCE [LARGE SCALE GENOMIC DNA]</scope>
    <source>
        <strain evidence="2">cv. LA0716</strain>
    </source>
</reference>
<dbReference type="InterPro" id="IPR014476">
    <property type="entry name" value="AHL15-29"/>
</dbReference>
<reference evidence="3" key="2">
    <citation type="submission" date="2025-08" db="UniProtKB">
        <authorList>
            <consortium name="RefSeq"/>
        </authorList>
    </citation>
    <scope>IDENTIFICATION</scope>
</reference>
<gene>
    <name evidence="3" type="primary">LOC107016728</name>
</gene>
<proteinExistence type="predicted"/>